<accession>A0A7R9EYK1</accession>
<evidence type="ECO:0000256" key="2">
    <source>
        <dbReference type="ARBA" id="ARBA00007965"/>
    </source>
</evidence>
<evidence type="ECO:0000256" key="4">
    <source>
        <dbReference type="ARBA" id="ARBA00022692"/>
    </source>
</evidence>
<feature type="transmembrane region" description="Helical" evidence="8">
    <location>
        <begin position="237"/>
        <end position="257"/>
    </location>
</feature>
<dbReference type="Pfam" id="PF01733">
    <property type="entry name" value="Nucleoside_tran"/>
    <property type="match status" value="1"/>
</dbReference>
<organism evidence="9">
    <name type="scientific">Timema bartmani</name>
    <dbReference type="NCBI Taxonomy" id="61472"/>
    <lineage>
        <taxon>Eukaryota</taxon>
        <taxon>Metazoa</taxon>
        <taxon>Ecdysozoa</taxon>
        <taxon>Arthropoda</taxon>
        <taxon>Hexapoda</taxon>
        <taxon>Insecta</taxon>
        <taxon>Pterygota</taxon>
        <taxon>Neoptera</taxon>
        <taxon>Polyneoptera</taxon>
        <taxon>Phasmatodea</taxon>
        <taxon>Timematodea</taxon>
        <taxon>Timematoidea</taxon>
        <taxon>Timematidae</taxon>
        <taxon>Timema</taxon>
    </lineage>
</organism>
<evidence type="ECO:0000256" key="5">
    <source>
        <dbReference type="ARBA" id="ARBA00022989"/>
    </source>
</evidence>
<feature type="transmembrane region" description="Helical" evidence="8">
    <location>
        <begin position="171"/>
        <end position="196"/>
    </location>
</feature>
<evidence type="ECO:0000256" key="3">
    <source>
        <dbReference type="ARBA" id="ARBA00022448"/>
    </source>
</evidence>
<keyword evidence="4 8" id="KW-0812">Transmembrane</keyword>
<feature type="compositionally biased region" description="Acidic residues" evidence="7">
    <location>
        <begin position="17"/>
        <end position="29"/>
    </location>
</feature>
<dbReference type="EMBL" id="OD566120">
    <property type="protein sequence ID" value="CAD7443395.1"/>
    <property type="molecule type" value="Genomic_DNA"/>
</dbReference>
<dbReference type="Pfam" id="PF24681">
    <property type="entry name" value="Kelch_KLHDC2_KLHL20_DRC7"/>
    <property type="match status" value="1"/>
</dbReference>
<evidence type="ECO:0000256" key="1">
    <source>
        <dbReference type="ARBA" id="ARBA00004141"/>
    </source>
</evidence>
<dbReference type="Gene3D" id="2.120.10.80">
    <property type="entry name" value="Kelch-type beta propeller"/>
    <property type="match status" value="2"/>
</dbReference>
<reference evidence="9" key="1">
    <citation type="submission" date="2020-11" db="EMBL/GenBank/DDBJ databases">
        <authorList>
            <person name="Tran Van P."/>
        </authorList>
    </citation>
    <scope>NUCLEOTIDE SEQUENCE</scope>
</reference>
<feature type="transmembrane region" description="Helical" evidence="8">
    <location>
        <begin position="344"/>
        <end position="364"/>
    </location>
</feature>
<evidence type="ECO:0000256" key="7">
    <source>
        <dbReference type="SAM" id="MobiDB-lite"/>
    </source>
</evidence>
<comment type="similarity">
    <text evidence="2">Belongs to the SLC29A/ENT transporter (TC 2.A.57) family.</text>
</comment>
<evidence type="ECO:0000256" key="6">
    <source>
        <dbReference type="ARBA" id="ARBA00023136"/>
    </source>
</evidence>
<feature type="transmembrane region" description="Helical" evidence="8">
    <location>
        <begin position="447"/>
        <end position="470"/>
    </location>
</feature>
<dbReference type="AlphaFoldDB" id="A0A7R9EYK1"/>
<feature type="transmembrane region" description="Helical" evidence="8">
    <location>
        <begin position="411"/>
        <end position="435"/>
    </location>
</feature>
<dbReference type="InterPro" id="IPR011498">
    <property type="entry name" value="Kelch_2"/>
</dbReference>
<dbReference type="SUPFAM" id="SSF103473">
    <property type="entry name" value="MFS general substrate transporter"/>
    <property type="match status" value="1"/>
</dbReference>
<dbReference type="PRINTS" id="PR01130">
    <property type="entry name" value="DERENTRNSPRT"/>
</dbReference>
<feature type="transmembrane region" description="Helical" evidence="8">
    <location>
        <begin position="203"/>
        <end position="231"/>
    </location>
</feature>
<dbReference type="Pfam" id="PF07646">
    <property type="entry name" value="Kelch_2"/>
    <property type="match status" value="1"/>
</dbReference>
<evidence type="ECO:0000256" key="8">
    <source>
        <dbReference type="SAM" id="Phobius"/>
    </source>
</evidence>
<feature type="transmembrane region" description="Helical" evidence="8">
    <location>
        <begin position="109"/>
        <end position="127"/>
    </location>
</feature>
<feature type="region of interest" description="Disordered" evidence="7">
    <location>
        <begin position="1"/>
        <end position="38"/>
    </location>
</feature>
<gene>
    <name evidence="9" type="ORF">TBIB3V08_LOCUS5803</name>
</gene>
<dbReference type="PANTHER" id="PTHR46461:SF1">
    <property type="entry name" value="KELCH DOMAIN-CONTAINING PROTEIN 3"/>
    <property type="match status" value="1"/>
</dbReference>
<evidence type="ECO:0000313" key="9">
    <source>
        <dbReference type="EMBL" id="CAD7443395.1"/>
    </source>
</evidence>
<sequence length="964" mass="108395">MDYSVNTRPLLQRSDSESDLEEEEEEEGGLDQPEHPVVITKDPGHLFKIREPKDRYNLAYIIFYLLGMTTLLPWNFFITADDYWMYKLRNVTANISHRESGRTELQAGFTAYLSVASTIPNTLFLILNSLLSHRISLQLRMVGSLSIIVILFVLTTALVEVDTDSWQQIFFITTLVTVVLLNIVSAVLQGGLFGLVGKFSPRYITAVVSGQALGGIFAALAEIVSLCLGAAPTTSAFVYFMVANAMLLMALTAYLILARAVFFRYHLLEKCEVNTLHYEPCMIQTSSSSLTTRNISYTRILAKMWPYGLSVWMTFFITLAMYPALTVLVNSMAQGNKKPWNDIYFVPVVGYLIFSTCDYLGRILAGLLQWPRNKGWLVILLAVCRVVFVPLLMLCNARPRHHMPVLIDSDLYYILIIVVFALSNGYLANITLICVPRVVDVADQETASSMMAAFLGMGLACGSAISLMVVKSDIYDLSIIAIDCGNRLHPTTCKLYLPLLRQSEIATRVRDSQQTYLSDTGVDHDSEVLSVRLGGAMHWSVFLEGGPRRVNHAAVCVGDRIYSFGGYCTGENYHKRKPIDVHILNTVTFRWTSLPVPRLLSAEGLDMPFQRYGHTVVALDNLIYLWGGRNDELACNVLYCLDTVTLKWSIPQVYGKVPGARDGHSACIIDHFMYIFGGFVENIDRFSQEVYMLDLLTFHWSFVSTQGSPPPYRDFHSATAVGRRMYVFGGRGDLNGPLHSQEEVYCNNIMYLDTAINRWHRPVTHGNTPIGRRSHSSCHVKELTNSSESIPVLYEGDLYVFGGYNGLLKEHYNDLHRFSPQSNKWCEVFPHGAPPSKRRRQSCLVVGRRLFLFGGTSPMLEAHTVVPVPEDMEPGEIEELMAVPLEEQGDVNIMEMEIIVDGEVVLMDHNDLHVMDFEPTLQTLCLLAVIRHNISTEWLPASLKSELRYMTTNNTISRPINSMG</sequence>
<dbReference type="InterPro" id="IPR002259">
    <property type="entry name" value="Eqnu_transpt"/>
</dbReference>
<feature type="transmembrane region" description="Helical" evidence="8">
    <location>
        <begin position="139"/>
        <end position="159"/>
    </location>
</feature>
<comment type="subcellular location">
    <subcellularLocation>
        <location evidence="1">Membrane</location>
        <topology evidence="1">Multi-pass membrane protein</topology>
    </subcellularLocation>
</comment>
<dbReference type="GO" id="GO:0016020">
    <property type="term" value="C:membrane"/>
    <property type="evidence" value="ECO:0007669"/>
    <property type="project" value="UniProtKB-SubCell"/>
</dbReference>
<protein>
    <recommendedName>
        <fullName evidence="10">Equilibrative nucleoside transporter 3</fullName>
    </recommendedName>
</protein>
<dbReference type="GO" id="GO:0003682">
    <property type="term" value="F:chromatin binding"/>
    <property type="evidence" value="ECO:0007669"/>
    <property type="project" value="InterPro"/>
</dbReference>
<dbReference type="SUPFAM" id="SSF50965">
    <property type="entry name" value="Galactose oxidase, central domain"/>
    <property type="match status" value="1"/>
</dbReference>
<feature type="transmembrane region" description="Helical" evidence="8">
    <location>
        <begin position="58"/>
        <end position="78"/>
    </location>
</feature>
<dbReference type="InterPro" id="IPR052637">
    <property type="entry name" value="KLHDC3-like"/>
</dbReference>
<dbReference type="PANTHER" id="PTHR46461">
    <property type="entry name" value="KELCH DOMAIN-CONTAINING PROTEIN 3"/>
    <property type="match status" value="1"/>
</dbReference>
<dbReference type="InterPro" id="IPR011043">
    <property type="entry name" value="Gal_Oxase/kelch_b-propeller"/>
</dbReference>
<feature type="transmembrane region" description="Helical" evidence="8">
    <location>
        <begin position="304"/>
        <end position="324"/>
    </location>
</feature>
<keyword evidence="5 8" id="KW-1133">Transmembrane helix</keyword>
<keyword evidence="6 8" id="KW-0472">Membrane</keyword>
<keyword evidence="3" id="KW-0813">Transport</keyword>
<name>A0A7R9EYK1_9NEOP</name>
<dbReference type="InterPro" id="IPR036259">
    <property type="entry name" value="MFS_trans_sf"/>
</dbReference>
<feature type="transmembrane region" description="Helical" evidence="8">
    <location>
        <begin position="376"/>
        <end position="399"/>
    </location>
</feature>
<dbReference type="FunFam" id="2.120.10.80:FF:000134">
    <property type="entry name" value="Kelch domain-containing protein, putative"/>
    <property type="match status" value="1"/>
</dbReference>
<dbReference type="GO" id="GO:0005737">
    <property type="term" value="C:cytoplasm"/>
    <property type="evidence" value="ECO:0007669"/>
    <property type="project" value="TreeGrafter"/>
</dbReference>
<dbReference type="GO" id="GO:0005337">
    <property type="term" value="F:nucleoside transmembrane transporter activity"/>
    <property type="evidence" value="ECO:0007669"/>
    <property type="project" value="InterPro"/>
</dbReference>
<dbReference type="InterPro" id="IPR015915">
    <property type="entry name" value="Kelch-typ_b-propeller"/>
</dbReference>
<proteinExistence type="inferred from homology"/>
<evidence type="ECO:0008006" key="10">
    <source>
        <dbReference type="Google" id="ProtNLM"/>
    </source>
</evidence>